<name>A0AAV9JGU4_9PEZI</name>
<evidence type="ECO:0000256" key="2">
    <source>
        <dbReference type="ARBA" id="ARBA00022723"/>
    </source>
</evidence>
<gene>
    <name evidence="7" type="ORF">LTR36_004505</name>
</gene>
<keyword evidence="3" id="KW-0560">Oxidoreductase</keyword>
<dbReference type="InterPro" id="IPR001128">
    <property type="entry name" value="Cyt_P450"/>
</dbReference>
<keyword evidence="8" id="KW-1185">Reference proteome</keyword>
<dbReference type="Proteomes" id="UP001324427">
    <property type="component" value="Unassembled WGS sequence"/>
</dbReference>
<dbReference type="InterPro" id="IPR002401">
    <property type="entry name" value="Cyt_P450_E_grp-I"/>
</dbReference>
<comment type="caution">
    <text evidence="7">The sequence shown here is derived from an EMBL/GenBank/DDBJ whole genome shotgun (WGS) entry which is preliminary data.</text>
</comment>
<dbReference type="GO" id="GO:0005506">
    <property type="term" value="F:iron ion binding"/>
    <property type="evidence" value="ECO:0007669"/>
    <property type="project" value="InterPro"/>
</dbReference>
<keyword evidence="6" id="KW-1133">Transmembrane helix</keyword>
<evidence type="ECO:0000313" key="7">
    <source>
        <dbReference type="EMBL" id="KAK4544295.1"/>
    </source>
</evidence>
<dbReference type="InterPro" id="IPR036396">
    <property type="entry name" value="Cyt_P450_sf"/>
</dbReference>
<organism evidence="7 8">
    <name type="scientific">Oleoguttula mirabilis</name>
    <dbReference type="NCBI Taxonomy" id="1507867"/>
    <lineage>
        <taxon>Eukaryota</taxon>
        <taxon>Fungi</taxon>
        <taxon>Dikarya</taxon>
        <taxon>Ascomycota</taxon>
        <taxon>Pezizomycotina</taxon>
        <taxon>Dothideomycetes</taxon>
        <taxon>Dothideomycetidae</taxon>
        <taxon>Mycosphaerellales</taxon>
        <taxon>Teratosphaeriaceae</taxon>
        <taxon>Oleoguttula</taxon>
    </lineage>
</organism>
<evidence type="ECO:0000256" key="3">
    <source>
        <dbReference type="ARBA" id="ARBA00023002"/>
    </source>
</evidence>
<dbReference type="GO" id="GO:0016705">
    <property type="term" value="F:oxidoreductase activity, acting on paired donors, with incorporation or reduction of molecular oxygen"/>
    <property type="evidence" value="ECO:0007669"/>
    <property type="project" value="InterPro"/>
</dbReference>
<comment type="cofactor">
    <cofactor evidence="5">
        <name>heme</name>
        <dbReference type="ChEBI" id="CHEBI:30413"/>
    </cofactor>
</comment>
<evidence type="ECO:0000313" key="8">
    <source>
        <dbReference type="Proteomes" id="UP001324427"/>
    </source>
</evidence>
<dbReference type="Pfam" id="PF00067">
    <property type="entry name" value="p450"/>
    <property type="match status" value="1"/>
</dbReference>
<evidence type="ECO:0000256" key="4">
    <source>
        <dbReference type="ARBA" id="ARBA00023004"/>
    </source>
</evidence>
<dbReference type="InterPro" id="IPR050364">
    <property type="entry name" value="Cytochrome_P450_fung"/>
</dbReference>
<keyword evidence="6" id="KW-0472">Membrane</keyword>
<dbReference type="PANTHER" id="PTHR46300">
    <property type="entry name" value="P450, PUTATIVE (EUROFUNG)-RELATED-RELATED"/>
    <property type="match status" value="1"/>
</dbReference>
<protein>
    <recommendedName>
        <fullName evidence="9">Cytochrome P450</fullName>
    </recommendedName>
</protein>
<comment type="similarity">
    <text evidence="1">Belongs to the cytochrome P450 family.</text>
</comment>
<dbReference type="PANTHER" id="PTHR46300:SF9">
    <property type="entry name" value="P450, PUTATIVE-RELATED"/>
    <property type="match status" value="1"/>
</dbReference>
<feature type="binding site" description="axial binding residue" evidence="5">
    <location>
        <position position="485"/>
    </location>
    <ligand>
        <name>heme</name>
        <dbReference type="ChEBI" id="CHEBI:30413"/>
    </ligand>
    <ligandPart>
        <name>Fe</name>
        <dbReference type="ChEBI" id="CHEBI:18248"/>
    </ligandPart>
</feature>
<keyword evidence="2 5" id="KW-0479">Metal-binding</keyword>
<reference evidence="7 8" key="1">
    <citation type="submission" date="2021-11" db="EMBL/GenBank/DDBJ databases">
        <title>Black yeast isolated from Biological Soil Crust.</title>
        <authorList>
            <person name="Kurbessoian T."/>
        </authorList>
    </citation>
    <scope>NUCLEOTIDE SEQUENCE [LARGE SCALE GENOMIC DNA]</scope>
    <source>
        <strain evidence="7 8">CCFEE 5522</strain>
    </source>
</reference>
<dbReference type="GO" id="GO:0004497">
    <property type="term" value="F:monooxygenase activity"/>
    <property type="evidence" value="ECO:0007669"/>
    <property type="project" value="InterPro"/>
</dbReference>
<dbReference type="EMBL" id="JAVFHQ010000026">
    <property type="protein sequence ID" value="KAK4544295.1"/>
    <property type="molecule type" value="Genomic_DNA"/>
</dbReference>
<evidence type="ECO:0000256" key="6">
    <source>
        <dbReference type="SAM" id="Phobius"/>
    </source>
</evidence>
<accession>A0AAV9JGU4</accession>
<keyword evidence="4 5" id="KW-0408">Iron</keyword>
<evidence type="ECO:0000256" key="1">
    <source>
        <dbReference type="ARBA" id="ARBA00010617"/>
    </source>
</evidence>
<dbReference type="PRINTS" id="PR00463">
    <property type="entry name" value="EP450I"/>
</dbReference>
<dbReference type="GO" id="GO:0020037">
    <property type="term" value="F:heme binding"/>
    <property type="evidence" value="ECO:0007669"/>
    <property type="project" value="InterPro"/>
</dbReference>
<keyword evidence="5" id="KW-0349">Heme</keyword>
<dbReference type="SUPFAM" id="SSF48264">
    <property type="entry name" value="Cytochrome P450"/>
    <property type="match status" value="1"/>
</dbReference>
<proteinExistence type="inferred from homology"/>
<evidence type="ECO:0000256" key="5">
    <source>
        <dbReference type="PIRSR" id="PIRSR602401-1"/>
    </source>
</evidence>
<keyword evidence="6" id="KW-0812">Transmembrane</keyword>
<feature type="transmembrane region" description="Helical" evidence="6">
    <location>
        <begin position="20"/>
        <end position="41"/>
    </location>
</feature>
<sequence>MAARDWLTEYQSSGYSQPLLLLLLPPSVLLCAAWLYLRYLYVDFAPLKGIPEIPGGSLLYGHLKLLGKDHATTAQQWAEQYGWPIFQVRLGYRRVVFLNGFQVAREWLVTHQAATIDRPTFYTFHGVVSKTSAATVGTNPWNERTKKQRLVVGSLTTAPAIQRLASMIDLETSQMVKSIFQASKIGSTEVMPHLSQKRLALNIVLMFCYGRRFDDIDDPLLLGILRDASLISTFRSTSGNAQDYVPYLRYLPSFLKDKKRMAMATEVRTRRDKWLASLLQEVEDNIAVGQATNCVAAGLLTDTDGGITNCKALHVSGLGFKMLMSSNADDVRTILGGLMSGGFETVFSTTIAGIAYLASPDGQIAQQRAYDDIVQSYGSPTEAFDRAVHEEKSSYMVAFVRETLRCYPPSHLLPPRQMFKDCDCGGVQVPKGLMVLVNCQSVNRDPATYGPDAHLFRPERWLDKDTPYNVPPPYEFAFGAGTRGCTAINFSNRILYATFVRLITTFRIRQSEKQPPCLHYIDYNCDTSVTVACPKDFKASFQLRDRKTFDASLARSQEKTISVTNGIVK</sequence>
<dbReference type="Gene3D" id="1.10.630.10">
    <property type="entry name" value="Cytochrome P450"/>
    <property type="match status" value="1"/>
</dbReference>
<evidence type="ECO:0008006" key="9">
    <source>
        <dbReference type="Google" id="ProtNLM"/>
    </source>
</evidence>
<dbReference type="AlphaFoldDB" id="A0AAV9JGU4"/>